<name>A0A345CQ62_9GAMM</name>
<dbReference type="NCBIfam" id="TIGR01554">
    <property type="entry name" value="major_cap_HK97"/>
    <property type="match status" value="1"/>
</dbReference>
<evidence type="ECO:0000313" key="5">
    <source>
        <dbReference type="Proteomes" id="UP000264980"/>
    </source>
</evidence>
<feature type="domain" description="Terminase large subunit-like endonuclease" evidence="3">
    <location>
        <begin position="135"/>
        <end position="205"/>
    </location>
</feature>
<evidence type="ECO:0000259" key="3">
    <source>
        <dbReference type="Pfam" id="PF20441"/>
    </source>
</evidence>
<comment type="subcellular location">
    <subcellularLocation>
        <location evidence="1">Virion</location>
    </subcellularLocation>
</comment>
<dbReference type="PANTHER" id="PTHR41287:SF1">
    <property type="entry name" value="PROTEIN YMFN"/>
    <property type="match status" value="1"/>
</dbReference>
<keyword evidence="2" id="KW-0175">Coiled coil</keyword>
<gene>
    <name evidence="4" type="ORF">AV903_04915</name>
</gene>
<dbReference type="SUPFAM" id="SSF56563">
    <property type="entry name" value="Major capsid protein gp5"/>
    <property type="match status" value="1"/>
</dbReference>
<accession>A0A345CQ62</accession>
<protein>
    <submittedName>
        <fullName evidence="4">Phage major capsid protein</fullName>
    </submittedName>
</protein>
<dbReference type="PANTHER" id="PTHR41287">
    <property type="match status" value="1"/>
</dbReference>
<proteinExistence type="predicted"/>
<dbReference type="InterPro" id="IPR046462">
    <property type="entry name" value="TerL_nuclease"/>
</dbReference>
<reference evidence="4 5" key="1">
    <citation type="submission" date="2016-01" db="EMBL/GenBank/DDBJ databases">
        <authorList>
            <person name="Oliw E.H."/>
        </authorList>
    </citation>
    <scope>NUCLEOTIDE SEQUENCE [LARGE SCALE GENOMIC DNA]</scope>
    <source>
        <strain evidence="4 5">MDcuke</strain>
    </source>
</reference>
<dbReference type="EMBL" id="CP013970">
    <property type="protein sequence ID" value="AXF75579.1"/>
    <property type="molecule type" value="Genomic_DNA"/>
</dbReference>
<sequence length="225" mass="25163">MKKLPELRQEKVALKTQMRSIMDKATEEKRNLNADEGKQFDELRARAESLDTDISRLEALADEERNQPGKPVDGKKVSNDELRHYILTGETSALSTAVGSDSGYTVIPDLDKEIMRQLTDDSVMRQIATVKTTSSNEYKKLVEVFVNRKVIRHNGDPVLAWAIGNVVIESDANANIKPNKKKSANKTDPAIAGLMAFGTWQAEHEDFSFDMSEAHKQRLATFTGI</sequence>
<dbReference type="AlphaFoldDB" id="A0A345CQ62"/>
<organism evidence="4 5">
    <name type="scientific">Erwinia tracheiphila</name>
    <dbReference type="NCBI Taxonomy" id="65700"/>
    <lineage>
        <taxon>Bacteria</taxon>
        <taxon>Pseudomonadati</taxon>
        <taxon>Pseudomonadota</taxon>
        <taxon>Gammaproteobacteria</taxon>
        <taxon>Enterobacterales</taxon>
        <taxon>Erwiniaceae</taxon>
        <taxon>Erwinia</taxon>
    </lineage>
</organism>
<dbReference type="Proteomes" id="UP000264980">
    <property type="component" value="Chromosome"/>
</dbReference>
<dbReference type="InterPro" id="IPR005021">
    <property type="entry name" value="Terminase_largesu-like"/>
</dbReference>
<evidence type="ECO:0000313" key="4">
    <source>
        <dbReference type="EMBL" id="AXF75579.1"/>
    </source>
</evidence>
<dbReference type="Pfam" id="PF20441">
    <property type="entry name" value="TerL_nuclease"/>
    <property type="match status" value="1"/>
</dbReference>
<evidence type="ECO:0000256" key="2">
    <source>
        <dbReference type="SAM" id="Coils"/>
    </source>
</evidence>
<feature type="coiled-coil region" evidence="2">
    <location>
        <begin position="15"/>
        <end position="67"/>
    </location>
</feature>
<dbReference type="InterPro" id="IPR024455">
    <property type="entry name" value="Phage_capsid"/>
</dbReference>
<dbReference type="GO" id="GO:0004519">
    <property type="term" value="F:endonuclease activity"/>
    <property type="evidence" value="ECO:0007669"/>
    <property type="project" value="InterPro"/>
</dbReference>
<dbReference type="RefSeq" id="WP_256371765.1">
    <property type="nucleotide sequence ID" value="NZ_CP013970.1"/>
</dbReference>
<evidence type="ECO:0000256" key="1">
    <source>
        <dbReference type="ARBA" id="ARBA00004328"/>
    </source>
</evidence>